<dbReference type="RefSeq" id="WP_390295109.1">
    <property type="nucleotide sequence ID" value="NZ_JBHSFU010000004.1"/>
</dbReference>
<dbReference type="EMBL" id="JBHSFU010000004">
    <property type="protein sequence ID" value="MFC4558415.1"/>
    <property type="molecule type" value="Genomic_DNA"/>
</dbReference>
<dbReference type="PANTHER" id="PTHR33745:SF3">
    <property type="entry name" value="RSBT CO-ANTAGONIST PROTEIN RSBRC"/>
    <property type="match status" value="1"/>
</dbReference>
<comment type="caution">
    <text evidence="3">The sequence shown here is derived from an EMBL/GenBank/DDBJ whole genome shotgun (WGS) entry which is preliminary data.</text>
</comment>
<sequence>MSSYTVFSNYICTHAETLAREIVDGVIQELNLKLPEWEREQAVDTYIGLLEFLGNSLVKDRAKMVPEELIEWSERNSEMQVSTGGEFSELVVRYPPTRRICNDIVTRISIELNLTVSQNAYIIKRINEMLDVSLNETFFSFKRLSDERQGKTQKKLLEVSTPIVPIMDGIVVVPLIGHMDMMVTEHIMNSVVQEIDNMDVNHVIADFSGALIINPQVAEAFREIGRTLRLMGLNIIITGMRPDTVFSVVEAGIELSSMESYATVKQAVESTLQKYST</sequence>
<dbReference type="PROSITE" id="PS50801">
    <property type="entry name" value="STAS"/>
    <property type="match status" value="1"/>
</dbReference>
<accession>A0ABV9DHV0</accession>
<dbReference type="SUPFAM" id="SSF52091">
    <property type="entry name" value="SpoIIaa-like"/>
    <property type="match status" value="1"/>
</dbReference>
<dbReference type="InterPro" id="IPR051932">
    <property type="entry name" value="Bact_StressResp_Reg"/>
</dbReference>
<keyword evidence="1" id="KW-0597">Phosphoprotein</keyword>
<protein>
    <submittedName>
        <fullName evidence="3">STAS domain-containing protein</fullName>
    </submittedName>
</protein>
<proteinExistence type="predicted"/>
<feature type="domain" description="STAS" evidence="2">
    <location>
        <begin position="160"/>
        <end position="271"/>
    </location>
</feature>
<gene>
    <name evidence="3" type="ORF">ACFO3D_09340</name>
</gene>
<organism evidence="3 4">
    <name type="scientific">Virgibacillus kekensis</name>
    <dbReference type="NCBI Taxonomy" id="202261"/>
    <lineage>
        <taxon>Bacteria</taxon>
        <taxon>Bacillati</taxon>
        <taxon>Bacillota</taxon>
        <taxon>Bacilli</taxon>
        <taxon>Bacillales</taxon>
        <taxon>Bacillaceae</taxon>
        <taxon>Virgibacillus</taxon>
    </lineage>
</organism>
<reference evidence="4" key="1">
    <citation type="journal article" date="2019" name="Int. J. Syst. Evol. Microbiol.">
        <title>The Global Catalogue of Microorganisms (GCM) 10K type strain sequencing project: providing services to taxonomists for standard genome sequencing and annotation.</title>
        <authorList>
            <consortium name="The Broad Institute Genomics Platform"/>
            <consortium name="The Broad Institute Genome Sequencing Center for Infectious Disease"/>
            <person name="Wu L."/>
            <person name="Ma J."/>
        </authorList>
    </citation>
    <scope>NUCLEOTIDE SEQUENCE [LARGE SCALE GENOMIC DNA]</scope>
    <source>
        <strain evidence="4">CGMCC 4.7426</strain>
    </source>
</reference>
<dbReference type="InterPro" id="IPR002645">
    <property type="entry name" value="STAS_dom"/>
</dbReference>
<evidence type="ECO:0000259" key="2">
    <source>
        <dbReference type="PROSITE" id="PS50801"/>
    </source>
</evidence>
<evidence type="ECO:0000313" key="3">
    <source>
        <dbReference type="EMBL" id="MFC4558415.1"/>
    </source>
</evidence>
<dbReference type="CDD" id="cd07041">
    <property type="entry name" value="STAS_RsbR_RsbS_like"/>
    <property type="match status" value="1"/>
</dbReference>
<name>A0ABV9DHV0_9BACI</name>
<dbReference type="Pfam" id="PF01740">
    <property type="entry name" value="STAS"/>
    <property type="match status" value="1"/>
</dbReference>
<keyword evidence="4" id="KW-1185">Reference proteome</keyword>
<evidence type="ECO:0000313" key="4">
    <source>
        <dbReference type="Proteomes" id="UP001595989"/>
    </source>
</evidence>
<evidence type="ECO:0000256" key="1">
    <source>
        <dbReference type="ARBA" id="ARBA00022553"/>
    </source>
</evidence>
<dbReference type="InterPro" id="IPR036513">
    <property type="entry name" value="STAS_dom_sf"/>
</dbReference>
<dbReference type="Proteomes" id="UP001595989">
    <property type="component" value="Unassembled WGS sequence"/>
</dbReference>
<dbReference type="Gene3D" id="3.30.750.24">
    <property type="entry name" value="STAS domain"/>
    <property type="match status" value="1"/>
</dbReference>
<dbReference type="PANTHER" id="PTHR33745">
    <property type="entry name" value="RSBT ANTAGONIST PROTEIN RSBS-RELATED"/>
    <property type="match status" value="1"/>
</dbReference>